<dbReference type="Proteomes" id="UP000319525">
    <property type="component" value="Unassembled WGS sequence"/>
</dbReference>
<evidence type="ECO:0000313" key="4">
    <source>
        <dbReference type="Proteomes" id="UP000319525"/>
    </source>
</evidence>
<dbReference type="AlphaFoldDB" id="A0A4Y3QH17"/>
<keyword evidence="2" id="KW-0472">Membrane</keyword>
<evidence type="ECO:0000313" key="3">
    <source>
        <dbReference type="EMBL" id="GEB44586.1"/>
    </source>
</evidence>
<evidence type="ECO:0000256" key="2">
    <source>
        <dbReference type="SAM" id="Phobius"/>
    </source>
</evidence>
<gene>
    <name evidence="3" type="ORF">MTE01_05310</name>
</gene>
<proteinExistence type="predicted"/>
<feature type="transmembrane region" description="Helical" evidence="2">
    <location>
        <begin position="75"/>
        <end position="96"/>
    </location>
</feature>
<name>A0A4Y3QH17_MICTE</name>
<comment type="caution">
    <text evidence="3">The sequence shown here is derived from an EMBL/GenBank/DDBJ whole genome shotgun (WGS) entry which is preliminary data.</text>
</comment>
<reference evidence="3 4" key="1">
    <citation type="submission" date="2019-06" db="EMBL/GenBank/DDBJ databases">
        <title>Whole genome shotgun sequence of Microbacterium testaceum NBRC 12675.</title>
        <authorList>
            <person name="Hosoyama A."/>
            <person name="Uohara A."/>
            <person name="Ohji S."/>
            <person name="Ichikawa N."/>
        </authorList>
    </citation>
    <scope>NUCLEOTIDE SEQUENCE [LARGE SCALE GENOMIC DNA]</scope>
    <source>
        <strain evidence="3 4">NBRC 12675</strain>
    </source>
</reference>
<organism evidence="3 4">
    <name type="scientific">Microbacterium testaceum</name>
    <name type="common">Aureobacterium testaceum</name>
    <name type="synonym">Brevibacterium testaceum</name>
    <dbReference type="NCBI Taxonomy" id="2033"/>
    <lineage>
        <taxon>Bacteria</taxon>
        <taxon>Bacillati</taxon>
        <taxon>Actinomycetota</taxon>
        <taxon>Actinomycetes</taxon>
        <taxon>Micrococcales</taxon>
        <taxon>Microbacteriaceae</taxon>
        <taxon>Microbacterium</taxon>
    </lineage>
</organism>
<feature type="transmembrane region" description="Helical" evidence="2">
    <location>
        <begin position="108"/>
        <end position="126"/>
    </location>
</feature>
<dbReference type="EMBL" id="BJML01000001">
    <property type="protein sequence ID" value="GEB44586.1"/>
    <property type="molecule type" value="Genomic_DNA"/>
</dbReference>
<sequence>MVLHRQLRQLSRATRTRGHGRLSAERRGEDAAASYSERMQLEPALRRLDRIAGGRQADHRVAISTDPKVHRAFRAITLLLAVGFVLGVATVVVALVMTMNGDDVGFAVWMRCLVVLAITTTLFYFLWRARVGWYWAFRRLQLFSRIFPVIALVLAAIPGLYPFWVVSEQILFAILLIGVSDYLQSDAVRAAYPKPQR</sequence>
<feature type="region of interest" description="Disordered" evidence="1">
    <location>
        <begin position="13"/>
        <end position="34"/>
    </location>
</feature>
<accession>A0A4Y3QH17</accession>
<feature type="transmembrane region" description="Helical" evidence="2">
    <location>
        <begin position="146"/>
        <end position="164"/>
    </location>
</feature>
<keyword evidence="2" id="KW-0812">Transmembrane</keyword>
<evidence type="ECO:0000256" key="1">
    <source>
        <dbReference type="SAM" id="MobiDB-lite"/>
    </source>
</evidence>
<protein>
    <submittedName>
        <fullName evidence="3">Uncharacterized protein</fullName>
    </submittedName>
</protein>
<keyword evidence="2" id="KW-1133">Transmembrane helix</keyword>